<dbReference type="InterPro" id="IPR000835">
    <property type="entry name" value="HTH_MarR-typ"/>
</dbReference>
<evidence type="ECO:0000313" key="3">
    <source>
        <dbReference type="Proteomes" id="UP000528734"/>
    </source>
</evidence>
<sequence length="132" mass="14479">MTHARRPTAALPRAVDFLSACRELAPYVPAQTVTCLLVIASRPGITMQELAEETGLSQSSCSRNVAVLSRWETYGKPGLGLVEAFEEPRERRRKIVYLTADGQQKVQSIVGKLDPSFKLKPQTRLGGLVGLQ</sequence>
<accession>A0A7Y4H6A8</accession>
<dbReference type="Gene3D" id="1.10.10.10">
    <property type="entry name" value="Winged helix-like DNA-binding domain superfamily/Winged helix DNA-binding domain"/>
    <property type="match status" value="1"/>
</dbReference>
<dbReference type="InterPro" id="IPR036388">
    <property type="entry name" value="WH-like_DNA-bd_sf"/>
</dbReference>
<dbReference type="GO" id="GO:0003700">
    <property type="term" value="F:DNA-binding transcription factor activity"/>
    <property type="evidence" value="ECO:0007669"/>
    <property type="project" value="InterPro"/>
</dbReference>
<reference evidence="2 3" key="1">
    <citation type="submission" date="2020-03" db="EMBL/GenBank/DDBJ databases">
        <title>Bradyrhizobium diversity isolated from nodules of Muelleranthus trifoliolatus.</title>
        <authorList>
            <person name="Klepa M."/>
            <person name="Helene L."/>
            <person name="Hungria M."/>
        </authorList>
    </citation>
    <scope>NUCLEOTIDE SEQUENCE [LARGE SCALE GENOMIC DNA]</scope>
    <source>
        <strain evidence="2 3">WSM 1744</strain>
    </source>
</reference>
<organism evidence="2 3">
    <name type="scientific">Bradyrhizobium archetypum</name>
    <dbReference type="NCBI Taxonomy" id="2721160"/>
    <lineage>
        <taxon>Bacteria</taxon>
        <taxon>Pseudomonadati</taxon>
        <taxon>Pseudomonadota</taxon>
        <taxon>Alphaproteobacteria</taxon>
        <taxon>Hyphomicrobiales</taxon>
        <taxon>Nitrobacteraceae</taxon>
        <taxon>Bradyrhizobium</taxon>
    </lineage>
</organism>
<keyword evidence="3" id="KW-1185">Reference proteome</keyword>
<dbReference type="RefSeq" id="WP_171711278.1">
    <property type="nucleotide sequence ID" value="NZ_JAAVLW010000005.1"/>
</dbReference>
<dbReference type="EMBL" id="JAAVLW010000005">
    <property type="protein sequence ID" value="NOJ48431.1"/>
    <property type="molecule type" value="Genomic_DNA"/>
</dbReference>
<dbReference type="Pfam" id="PF12802">
    <property type="entry name" value="MarR_2"/>
    <property type="match status" value="1"/>
</dbReference>
<dbReference type="Proteomes" id="UP000528734">
    <property type="component" value="Unassembled WGS sequence"/>
</dbReference>
<protein>
    <submittedName>
        <fullName evidence="2">MarR family transcriptional regulator</fullName>
    </submittedName>
</protein>
<dbReference type="SUPFAM" id="SSF46785">
    <property type="entry name" value="Winged helix' DNA-binding domain"/>
    <property type="match status" value="1"/>
</dbReference>
<feature type="domain" description="HTH marR-type" evidence="1">
    <location>
        <begin position="30"/>
        <end position="70"/>
    </location>
</feature>
<name>A0A7Y4H6A8_9BRAD</name>
<gene>
    <name evidence="2" type="ORF">HCN50_19610</name>
</gene>
<proteinExistence type="predicted"/>
<evidence type="ECO:0000313" key="2">
    <source>
        <dbReference type="EMBL" id="NOJ48431.1"/>
    </source>
</evidence>
<comment type="caution">
    <text evidence="2">The sequence shown here is derived from an EMBL/GenBank/DDBJ whole genome shotgun (WGS) entry which is preliminary data.</text>
</comment>
<dbReference type="InterPro" id="IPR036390">
    <property type="entry name" value="WH_DNA-bd_sf"/>
</dbReference>
<evidence type="ECO:0000259" key="1">
    <source>
        <dbReference type="Pfam" id="PF12802"/>
    </source>
</evidence>
<dbReference type="AlphaFoldDB" id="A0A7Y4H6A8"/>